<dbReference type="Pfam" id="PF18017">
    <property type="entry name" value="SAM_4"/>
    <property type="match status" value="1"/>
</dbReference>
<feature type="compositionally biased region" description="Polar residues" evidence="1">
    <location>
        <begin position="254"/>
        <end position="267"/>
    </location>
</feature>
<dbReference type="PROSITE" id="PS50105">
    <property type="entry name" value="SAM_DOMAIN"/>
    <property type="match status" value="1"/>
</dbReference>
<feature type="compositionally biased region" description="Low complexity" evidence="1">
    <location>
        <begin position="83"/>
        <end position="103"/>
    </location>
</feature>
<evidence type="ECO:0000256" key="1">
    <source>
        <dbReference type="SAM" id="MobiDB-lite"/>
    </source>
</evidence>
<dbReference type="SMART" id="SM00454">
    <property type="entry name" value="SAM"/>
    <property type="match status" value="1"/>
</dbReference>
<feature type="compositionally biased region" description="Low complexity" evidence="1">
    <location>
        <begin position="327"/>
        <end position="340"/>
    </location>
</feature>
<dbReference type="InterPro" id="IPR039161">
    <property type="entry name" value="C19orf47-like"/>
</dbReference>
<dbReference type="GeneID" id="101858611"/>
<name>A0ABM0JHH1_APLCA</name>
<feature type="region of interest" description="Disordered" evidence="1">
    <location>
        <begin position="321"/>
        <end position="369"/>
    </location>
</feature>
<reference evidence="4" key="1">
    <citation type="submission" date="2025-08" db="UniProtKB">
        <authorList>
            <consortium name="RefSeq"/>
        </authorList>
    </citation>
    <scope>IDENTIFICATION</scope>
</reference>
<accession>A0ABM0JHH1</accession>
<keyword evidence="3" id="KW-1185">Reference proteome</keyword>
<dbReference type="InterPro" id="IPR040772">
    <property type="entry name" value="C19orf47_SAM"/>
</dbReference>
<feature type="region of interest" description="Disordered" evidence="1">
    <location>
        <begin position="248"/>
        <end position="276"/>
    </location>
</feature>
<evidence type="ECO:0000313" key="4">
    <source>
        <dbReference type="RefSeq" id="XP_005093759.2"/>
    </source>
</evidence>
<dbReference type="Gene3D" id="1.10.150.50">
    <property type="entry name" value="Transcription Factor, Ets-1"/>
    <property type="match status" value="1"/>
</dbReference>
<gene>
    <name evidence="4" type="primary">LOC101858611</name>
</gene>
<feature type="compositionally biased region" description="Low complexity" evidence="1">
    <location>
        <begin position="185"/>
        <end position="198"/>
    </location>
</feature>
<dbReference type="InterPro" id="IPR013761">
    <property type="entry name" value="SAM/pointed_sf"/>
</dbReference>
<evidence type="ECO:0000259" key="2">
    <source>
        <dbReference type="PROSITE" id="PS50105"/>
    </source>
</evidence>
<dbReference type="CDD" id="cd09531">
    <property type="entry name" value="SAM_CS047"/>
    <property type="match status" value="1"/>
</dbReference>
<dbReference type="PANTHER" id="PTHR21359:SF1">
    <property type="entry name" value="DUF5577 DOMAIN-CONTAINING PROTEIN"/>
    <property type="match status" value="1"/>
</dbReference>
<dbReference type="RefSeq" id="XP_005093759.2">
    <property type="nucleotide sequence ID" value="XM_005093702.3"/>
</dbReference>
<dbReference type="Proteomes" id="UP000694888">
    <property type="component" value="Unplaced"/>
</dbReference>
<protein>
    <submittedName>
        <fullName evidence="4">Uncharacterized protein C19orf47 homolog</fullName>
    </submittedName>
</protein>
<dbReference type="InterPro" id="IPR001660">
    <property type="entry name" value="SAM"/>
</dbReference>
<proteinExistence type="predicted"/>
<evidence type="ECO:0000313" key="3">
    <source>
        <dbReference type="Proteomes" id="UP000694888"/>
    </source>
</evidence>
<dbReference type="PANTHER" id="PTHR21359">
    <property type="entry name" value="DUF5577 DOMAIN-CONTAINING PROTEIN"/>
    <property type="match status" value="1"/>
</dbReference>
<feature type="domain" description="SAM" evidence="2">
    <location>
        <begin position="2"/>
        <end position="73"/>
    </location>
</feature>
<feature type="region of interest" description="Disordered" evidence="1">
    <location>
        <begin position="182"/>
        <end position="217"/>
    </location>
</feature>
<organism evidence="3 4">
    <name type="scientific">Aplysia californica</name>
    <name type="common">California sea hare</name>
    <dbReference type="NCBI Taxonomy" id="6500"/>
    <lineage>
        <taxon>Eukaryota</taxon>
        <taxon>Metazoa</taxon>
        <taxon>Spiralia</taxon>
        <taxon>Lophotrochozoa</taxon>
        <taxon>Mollusca</taxon>
        <taxon>Gastropoda</taxon>
        <taxon>Heterobranchia</taxon>
        <taxon>Euthyneura</taxon>
        <taxon>Tectipleura</taxon>
        <taxon>Aplysiida</taxon>
        <taxon>Aplysioidea</taxon>
        <taxon>Aplysiidae</taxon>
        <taxon>Aplysia</taxon>
    </lineage>
</organism>
<dbReference type="SUPFAM" id="SSF47769">
    <property type="entry name" value="SAM/Pointed domain"/>
    <property type="match status" value="1"/>
</dbReference>
<feature type="region of interest" description="Disordered" evidence="1">
    <location>
        <begin position="83"/>
        <end position="142"/>
    </location>
</feature>
<sequence length="369" mass="39366">MASMSETSYWINFFTSAGIPAGDATHYAILFTDNRITREMLLDISKEYLTDMGVSRLGDIIAILKHCKSVFNQEAKDKILRSTSLTTSSSLSSSPVLTPRRSTAASRMVNHFTSKHPEAAPMSQIPVPKVPPPDPPKSKRKVSVFDRLGSDGADDITLTTTSASTSPQSVFNRLGGKAAVKRAASSTSLDSPPSSQSDGLPYAGVLKNSGPSPAKKANIKVAVTRSTRSPKVTLTSFKIRKEIKNIVSDEKKSSNIQRPEISTTTEGVLSDHAKKESLSLRDRLGAKHEAATSSDIEGKLASLKAASGTKQGKVSIQDRLGAKVEEQSSSPVVSSTQTISTKKKKEPVSTTSAAKVSGVFSRLGKKSQT</sequence>